<dbReference type="PANTHER" id="PTHR21529:SF4">
    <property type="entry name" value="TPR AND ANKYRIN REPEAT-CONTAINING PROTEIN 1"/>
    <property type="match status" value="1"/>
</dbReference>
<sequence>MSTIRKFTYRAGLFDPVNLVCKDGINEALYEFAGVITKENHVQVLEGLLDRSHVVELILSGLDEEIPLQDWILDGFPSTAHSFERSFAYRLLMKLSNFFLFHSSPGEICDRENHQIIKLTPELLQSLLAWKDIGSEETSGHSKPGAKKGHWGKLSQKEMKKSKKAAYRPVVNESPFLITNIPVPQSSSGATACMQHTLERLKEILKERPIDLHITTSSTIIVDDPPPPAPTTATETAVAFPMVRPLKSALYFDSPEGFGKWNILISTSAHQDLRRYRHKAKASFDIIIKKMKELSNGHFSYDNQKRLSGPGTEVPIYEAKLSGDLRLITETQVLRVYGIYTHAQMDNRLWHSVSSRLDKRGNEYRSRCLQRKKQDGDVFLPICFSSSVEVGEDTSLMIPDLPPDDKNQLHKILTLEKYVALSKEFLDSVEDDRDVLLPFEVSKYERKIIEHSSSCYVLGRSGTGKTTTMLYKMLRIEREYQLCSEYCAKPRQVFITQSRVLAAKVEDLFASYLESLAIASNRSTKYRKSASDSEAKDESLEDNEDMELGGNLPRRFSELEDKHFPLFLTIDRLYSMIEADIEASEKEVKPESFQIISPVSRPLQPATAAKGKLVTYDRFLGEYWPHLNQSLRKNITPNLVFSEFMGVIQGSEYTVTSGCLDRKTYEELSVKTQPTFAEHRSVIYGLFEAYRKLKNERWDYDAPDRTHAIIRAITQRQGILGEIFDYVYVDETQDNLLVDALVLRLLSRNTDGLFWAGDTAQTISAGSSFRFKDLTSFMFKFEKQRLLLQNTSQLSLMDKSEKPNTPKQFHLAVNYRSHSGIVDCAHSVIELIMKHWPYSIDSLPRERGNTTGVKPIFYQDVYPGYIREGHFLSKGSNRNEKIELGANQCILVRDEAAKQRLEEELGKIGLVIRPVPMEASPQQHLKRGSKLKSLYVAITRARNNLRIADESLKGEPMRALWSNRGQIRNCHPDDDLSDFAVPSSKEEWARRALELSRNHKYSHARDSYEKAGNPRQAAVENARYLEQLALRIPSNTRKREREAAFKVAAGAFISCAESALKSHTKNSHYKSAAQCFEDAGDNLSAAKTYELIPDFTKASLLYRKLGRFDVVHSILVHHAEEVDNMESLRDIVRLYYVNKKEFDKTHQLFETVEDEIEYLEDRNLDMAQVDLYLMLGRRIDAVDIHLKEGRFLEAVDLIIEGVNLDSNTSQRAAHYILQGLWQNLSVGTSTTPESKQINELLKRFEVLDKGAIESADLLEFQMFQAISDREFDKLASLAKSLAASGNPDAAFLCLDYHYNILPSLDTMDIYQISASLQLFSEYICTLHNLAFCLDPSSDYRVMKLFGIIKVDNDFMVLSNNFLSRSSSLMSKSRGSESSSRYFSKSDLVSTYHTCTQRHLLDRVTRENDICRRSSALNPCLRHLVYLHFGGCNEVTCRLQSHISPDDAWRQSWLSAHLLQISIYNSISGIQYKSQMLRERRFWIGKLHEVLNPPHYLLASTYDTYCDIADAKAKWAIVNDWSRSISSEIGYQWPYTAFLTTVIQAADMAFTLNRTEASTFMFRSQIFISPDTPDVFLTNNAQNILKALIFSMDGKASSSLLMGISFIDHVVNLQIPVDINTFLSFIEDICSSLIICNQYCWRQNLSKVTLPRGWIVRALKKFDPVVAAQQDTRGKFWMLFRPLRAIIHGIHSGSANHFLCGDDMRKLTLQPPVVRNVFISRVFRVLGLLGTNIGVNNFREEVYACLTSLHRFNTPPPRLYSSYVNAENFGGIILATRRSLRGSTFDEMIRIMHSTDVQYPIYELEDLRRVVYTNIGELLEILDPRSGPRSLPADNSSTFLGIKDPIALDVGPLSDTREMEGGIPTDTQEDGTLDETASESADDLDSDLQHQEEIPQIEIPEDLQVGYSDREYSAISIIKQKFTRIVLSRKRLLKGSGLVSTIYKWASLSKPMARQIPLLQYRLRYLAFVPAILGCLEEVNTLVMTKKAELKLRFKHGTLRHQEMDDISANLTRITVVVKAIKKHQEILRPQSELHARQDIGDLKKHVQSGLDLLSDLQLPFHLPDEIRNELHMIYKGLLQEPRPCLQTKKIPKKPSLNVDDIYYPIGQHICEWEDEWLDL</sequence>
<dbReference type="Gene3D" id="3.40.50.300">
    <property type="entry name" value="P-loop containing nucleotide triphosphate hydrolases"/>
    <property type="match status" value="1"/>
</dbReference>
<evidence type="ECO:0000259" key="7">
    <source>
        <dbReference type="PROSITE" id="PS51198"/>
    </source>
</evidence>
<evidence type="ECO:0000313" key="8">
    <source>
        <dbReference type="EMBL" id="KAG5174655.1"/>
    </source>
</evidence>
<name>A0A8H7Y6C7_PSICU</name>
<dbReference type="SUPFAM" id="SSF52540">
    <property type="entry name" value="P-loop containing nucleoside triphosphate hydrolases"/>
    <property type="match status" value="1"/>
</dbReference>
<dbReference type="GO" id="GO:0005524">
    <property type="term" value="F:ATP binding"/>
    <property type="evidence" value="ECO:0007669"/>
    <property type="project" value="UniProtKB-UniRule"/>
</dbReference>
<dbReference type="InterPro" id="IPR014016">
    <property type="entry name" value="UvrD-like_ATP-bd"/>
</dbReference>
<evidence type="ECO:0000256" key="6">
    <source>
        <dbReference type="SAM" id="MobiDB-lite"/>
    </source>
</evidence>
<evidence type="ECO:0000256" key="1">
    <source>
        <dbReference type="ARBA" id="ARBA00022741"/>
    </source>
</evidence>
<feature type="region of interest" description="Disordered" evidence="6">
    <location>
        <begin position="1852"/>
        <end position="1892"/>
    </location>
</feature>
<organism evidence="8">
    <name type="scientific">Psilocybe cubensis</name>
    <name type="common">Psychedelic mushroom</name>
    <name type="synonym">Stropharia cubensis</name>
    <dbReference type="NCBI Taxonomy" id="181762"/>
    <lineage>
        <taxon>Eukaryota</taxon>
        <taxon>Fungi</taxon>
        <taxon>Dikarya</taxon>
        <taxon>Basidiomycota</taxon>
        <taxon>Agaricomycotina</taxon>
        <taxon>Agaricomycetes</taxon>
        <taxon>Agaricomycetidae</taxon>
        <taxon>Agaricales</taxon>
        <taxon>Agaricineae</taxon>
        <taxon>Strophariaceae</taxon>
        <taxon>Psilocybe</taxon>
    </lineage>
</organism>
<evidence type="ECO:0000256" key="4">
    <source>
        <dbReference type="ARBA" id="ARBA00022840"/>
    </source>
</evidence>
<reference evidence="8" key="1">
    <citation type="submission" date="2021-02" db="EMBL/GenBank/DDBJ databases">
        <title>Psilocybe cubensis genome.</title>
        <authorList>
            <person name="Mckernan K.J."/>
            <person name="Crawford S."/>
            <person name="Trippe A."/>
            <person name="Kane L.T."/>
            <person name="Mclaughlin S."/>
        </authorList>
    </citation>
    <scope>NUCLEOTIDE SEQUENCE [LARGE SCALE GENOMIC DNA]</scope>
    <source>
        <strain evidence="8">MGC-MH-2018</strain>
    </source>
</reference>
<dbReference type="GO" id="GO:0016787">
    <property type="term" value="F:hydrolase activity"/>
    <property type="evidence" value="ECO:0007669"/>
    <property type="project" value="UniProtKB-UniRule"/>
</dbReference>
<dbReference type="GO" id="GO:0004386">
    <property type="term" value="F:helicase activity"/>
    <property type="evidence" value="ECO:0007669"/>
    <property type="project" value="UniProtKB-UniRule"/>
</dbReference>
<dbReference type="PROSITE" id="PS51198">
    <property type="entry name" value="UVRD_HELICASE_ATP_BIND"/>
    <property type="match status" value="1"/>
</dbReference>
<evidence type="ECO:0000256" key="2">
    <source>
        <dbReference type="ARBA" id="ARBA00022801"/>
    </source>
</evidence>
<dbReference type="InterPro" id="IPR039904">
    <property type="entry name" value="TRANK1"/>
</dbReference>
<feature type="binding site" evidence="5">
    <location>
        <begin position="459"/>
        <end position="466"/>
    </location>
    <ligand>
        <name>ATP</name>
        <dbReference type="ChEBI" id="CHEBI:30616"/>
    </ligand>
</feature>
<keyword evidence="3 5" id="KW-0347">Helicase</keyword>
<evidence type="ECO:0000256" key="5">
    <source>
        <dbReference type="PROSITE-ProRule" id="PRU00560"/>
    </source>
</evidence>
<feature type="compositionally biased region" description="Basic and acidic residues" evidence="6">
    <location>
        <begin position="529"/>
        <end position="538"/>
    </location>
</feature>
<dbReference type="PANTHER" id="PTHR21529">
    <property type="entry name" value="MAMMARY TURMOR VIRUS RECEPTOR HOMOLOG 1, 2 MTVR1, 2"/>
    <property type="match status" value="1"/>
</dbReference>
<keyword evidence="1 5" id="KW-0547">Nucleotide-binding</keyword>
<feature type="domain" description="UvrD-like helicase ATP-binding" evidence="7">
    <location>
        <begin position="438"/>
        <end position="818"/>
    </location>
</feature>
<gene>
    <name evidence="8" type="ORF">JR316_001317</name>
</gene>
<keyword evidence="4 5" id="KW-0067">ATP-binding</keyword>
<feature type="region of interest" description="Disordered" evidence="6">
    <location>
        <begin position="135"/>
        <end position="155"/>
    </location>
</feature>
<evidence type="ECO:0000256" key="3">
    <source>
        <dbReference type="ARBA" id="ARBA00022806"/>
    </source>
</evidence>
<keyword evidence="2 5" id="KW-0378">Hydrolase</keyword>
<feature type="compositionally biased region" description="Acidic residues" evidence="6">
    <location>
        <begin position="1866"/>
        <end position="1885"/>
    </location>
</feature>
<protein>
    <recommendedName>
        <fullName evidence="7">UvrD-like helicase ATP-binding domain-containing protein</fullName>
    </recommendedName>
</protein>
<comment type="caution">
    <text evidence="8">The sequence shown here is derived from an EMBL/GenBank/DDBJ whole genome shotgun (WGS) entry which is preliminary data.</text>
</comment>
<proteinExistence type="predicted"/>
<dbReference type="EMBL" id="JAFIQS010000001">
    <property type="protein sequence ID" value="KAG5174655.1"/>
    <property type="molecule type" value="Genomic_DNA"/>
</dbReference>
<accession>A0A8H7Y6C7</accession>
<feature type="region of interest" description="Disordered" evidence="6">
    <location>
        <begin position="527"/>
        <end position="551"/>
    </location>
</feature>
<dbReference type="InterPro" id="IPR027417">
    <property type="entry name" value="P-loop_NTPase"/>
</dbReference>